<keyword evidence="8" id="KW-1185">Reference proteome</keyword>
<protein>
    <recommendedName>
        <fullName evidence="6">Capsid protein</fullName>
    </recommendedName>
</protein>
<keyword evidence="5 6" id="KW-0946">Virion</keyword>
<organism evidence="7 8">
    <name type="scientific">TTV-like mini virus</name>
    <dbReference type="NCBI Taxonomy" id="93678"/>
    <lineage>
        <taxon>Viruses</taxon>
        <taxon>Monodnaviria</taxon>
        <taxon>Shotokuvirae</taxon>
        <taxon>Commensaviricota</taxon>
        <taxon>Cardeaviricetes</taxon>
        <taxon>Sanitavirales</taxon>
        <taxon>Anelloviridae</taxon>
        <taxon>Betatorquevirus</taxon>
    </lineage>
</organism>
<dbReference type="Proteomes" id="UP000680338">
    <property type="component" value="Segment"/>
</dbReference>
<accession>A0A387J7T2</accession>
<evidence type="ECO:0000313" key="7">
    <source>
        <dbReference type="EMBL" id="BBD88555.1"/>
    </source>
</evidence>
<evidence type="ECO:0000256" key="6">
    <source>
        <dbReference type="RuleBase" id="RU361230"/>
    </source>
</evidence>
<evidence type="ECO:0000256" key="4">
    <source>
        <dbReference type="ARBA" id="ARBA00022561"/>
    </source>
</evidence>
<dbReference type="InterPro" id="IPR004219">
    <property type="entry name" value="TTvirus_Unk"/>
</dbReference>
<sequence>MPPFRRYWNNNYRTKWRRRRFPARRRRFTTTFRKRRRRTKKVKRHFYSKKYKKKLKKIILKEWQPTTIKRCKIEGYLCLFQAGKGRFSFNYPSYKESFCPEHEPGGGGWGLQQLSLSNLYSQNCDLMNWWTKSNNHLNLCRYLGCEITLFRQESVDYVFTYFDEQPKNVSKYYYATFHPTKLMLYNRKIVVPSLASQPHKRKPYKRKFIRPPKLMKNQWYFQQQLAPYPLLQFAATAVSLNKMFGSSKALNNNCTVYCLNTDFFRHPHFQYSAQPFTPDGGNSPTYIYTIQRGEPPITAYKYYNLTFLGQTMTNDPGIPLSNNNNYTKNEWGNVFFYKYLNNDELTYVSKETIDTVKSKKDQQITTGFTLKDQPYYYTLKYNPFKDKGKGNQAYWVSNIEATRQNWEPPNDPDLIISDFPFWIMLWGWEDMTKRIGKCRNLDNDWILVLRTQYFSDKMTAYVPLSEAFIHGQGPYFVDRSEIKGQDYAHWYPRYRYQREAIENILMTGPMVCRADNINNIQSLIKYKFFFKWGGTPATMENVYDPMSQPITPSPNNLISTNEIINPETSIENYIYKWDTRRDILTQKATDRITKSSTYDSNVFTDGRTTSTDIPLFQATQKAPPEETPETQAETLLLQLHQLQQFNLQLQQRFNNLKQLMQNI</sequence>
<name>A0A387J7T2_9VIRU</name>
<evidence type="ECO:0000313" key="8">
    <source>
        <dbReference type="Proteomes" id="UP000680338"/>
    </source>
</evidence>
<dbReference type="EMBL" id="LC381845">
    <property type="protein sequence ID" value="BBD88555.1"/>
    <property type="molecule type" value="Genomic_DNA"/>
</dbReference>
<proteinExistence type="inferred from homology"/>
<evidence type="ECO:0000256" key="2">
    <source>
        <dbReference type="ARBA" id="ARBA00006131"/>
    </source>
</evidence>
<keyword evidence="4 6" id="KW-0167">Capsid protein</keyword>
<reference evidence="7 8" key="1">
    <citation type="submission" date="2018-04" db="EMBL/GenBank/DDBJ databases">
        <title>Aseptic meningitis caused by Torque teno virus (TTV) in an early infant: a case report.</title>
        <authorList>
            <person name="Kuroda M."/>
            <person name="Sekizuka T."/>
            <person name="Hashino M."/>
            <person name="Ikuta Y."/>
            <person name="Nai E."/>
            <person name="Katori T."/>
            <person name="Oba K."/>
        </authorList>
    </citation>
    <scope>NUCLEOTIDE SEQUENCE [LARGE SCALE GENOMIC DNA]</scope>
    <source>
        <strain evidence="7 8">Human/Japan/KS025/2016</strain>
    </source>
</reference>
<comment type="similarity">
    <text evidence="2 6">Belongs to the anelloviridae capsid protein family.</text>
</comment>
<gene>
    <name evidence="7" type="primary">gp2</name>
</gene>
<evidence type="ECO:0000256" key="3">
    <source>
        <dbReference type="ARBA" id="ARBA00022431"/>
    </source>
</evidence>
<evidence type="ECO:0000256" key="1">
    <source>
        <dbReference type="ARBA" id="ARBA00004328"/>
    </source>
</evidence>
<evidence type="ECO:0000256" key="5">
    <source>
        <dbReference type="ARBA" id="ARBA00022844"/>
    </source>
</evidence>
<keyword evidence="3 6" id="KW-1140">T=1 icosahedral capsid protein</keyword>
<dbReference type="Pfam" id="PF02956">
    <property type="entry name" value="TT_ORF1"/>
    <property type="match status" value="1"/>
</dbReference>
<dbReference type="GO" id="GO:0039615">
    <property type="term" value="C:T=1 icosahedral viral capsid"/>
    <property type="evidence" value="ECO:0007669"/>
    <property type="project" value="UniProtKB-UniRule"/>
</dbReference>
<comment type="function">
    <text evidence="6">Self-assembles to form an icosahedral capsid.</text>
</comment>
<comment type="subcellular location">
    <subcellularLocation>
        <location evidence="1 6">Virion</location>
    </subcellularLocation>
</comment>